<dbReference type="GO" id="GO:0005993">
    <property type="term" value="P:trehalose catabolic process"/>
    <property type="evidence" value="ECO:0007669"/>
    <property type="project" value="TreeGrafter"/>
</dbReference>
<protein>
    <submittedName>
        <fullName evidence="3">Uncharacterized protein</fullName>
    </submittedName>
</protein>
<keyword evidence="4" id="KW-1185">Reference proteome</keyword>
<evidence type="ECO:0000313" key="3">
    <source>
        <dbReference type="EMBL" id="TGO92067.1"/>
    </source>
</evidence>
<dbReference type="PANTHER" id="PTHR11051">
    <property type="entry name" value="GLYCOSYL HYDROLASE-RELATED"/>
    <property type="match status" value="1"/>
</dbReference>
<accession>A0A4Z1L5T4</accession>
<dbReference type="STRING" id="87229.A0A4Z1L5T4"/>
<proteinExistence type="inferred from homology"/>
<comment type="caution">
    <text evidence="3">The sequence shown here is derived from an EMBL/GenBank/DDBJ whole genome shotgun (WGS) entry which is preliminary data.</text>
</comment>
<dbReference type="InterPro" id="IPR012341">
    <property type="entry name" value="6hp_glycosidase-like_sf"/>
</dbReference>
<feature type="region of interest" description="Disordered" evidence="2">
    <location>
        <begin position="300"/>
        <end position="319"/>
    </location>
</feature>
<feature type="compositionally biased region" description="Polar residues" evidence="2">
    <location>
        <begin position="305"/>
        <end position="319"/>
    </location>
</feature>
<organism evidence="3 4">
    <name type="scientific">Botrytis porri</name>
    <dbReference type="NCBI Taxonomy" id="87229"/>
    <lineage>
        <taxon>Eukaryota</taxon>
        <taxon>Fungi</taxon>
        <taxon>Dikarya</taxon>
        <taxon>Ascomycota</taxon>
        <taxon>Pezizomycotina</taxon>
        <taxon>Leotiomycetes</taxon>
        <taxon>Helotiales</taxon>
        <taxon>Sclerotiniaceae</taxon>
        <taxon>Botrytis</taxon>
    </lineage>
</organism>
<evidence type="ECO:0000256" key="2">
    <source>
        <dbReference type="SAM" id="MobiDB-lite"/>
    </source>
</evidence>
<reference evidence="3 4" key="1">
    <citation type="submission" date="2017-12" db="EMBL/GenBank/DDBJ databases">
        <title>Comparative genomics of Botrytis spp.</title>
        <authorList>
            <person name="Valero-Jimenez C.A."/>
            <person name="Tapia P."/>
            <person name="Veloso J."/>
            <person name="Silva-Moreno E."/>
            <person name="Staats M."/>
            <person name="Valdes J.H."/>
            <person name="Van Kan J.A.L."/>
        </authorList>
    </citation>
    <scope>NUCLEOTIDE SEQUENCE [LARGE SCALE GENOMIC DNA]</scope>
    <source>
        <strain evidence="3 4">MUCL3349</strain>
    </source>
</reference>
<sequence length="462" mass="50877">MTDPDEWTNHVKNGAFTQASFFQIMNSIISIKREYNETIPSTWLDIAENITIPVSSSGITLEYEDMPSNITVKQADVTLMLHPLSLPESSKPINYTLERKQADLQYYTQKQSLHGPAMTFAINTIATLRYGHSGCSASTYNKIGVFSNLRAPWFLMSEQANDDTNANGGYPPAFPFLTGHGGTMQIAFYGYLGLDSSQDVLTIQPTLPPPKQYLTLNEFTWAVSPSSSNPQNTTSVPMVQNLPASRHPQLKFMLSLNQTLTLENDMYWQDFTTPNNLIQCLPIIGSDDTELNRWPESVNDGDVGTSWQPENTNGSSISIDTTSVAGERIKTINVVWGLRIPTSAYVMVFNSTNASEGEEFLLPLPNLDTPDVADVIITRDVDELADAMSSDDFPEGNGEVYSGDDVRLEEGYKTTYTLPDDKVVYMGDTAVLQIAGCIGRSCGVFGDEAGATVEEWEIIGEA</sequence>
<dbReference type="InterPro" id="IPR008928">
    <property type="entry name" value="6-hairpin_glycosidase_sf"/>
</dbReference>
<comment type="similarity">
    <text evidence="1">Belongs to the glycosyl hydrolase 65 family.</text>
</comment>
<dbReference type="GO" id="GO:0004555">
    <property type="term" value="F:alpha,alpha-trehalase activity"/>
    <property type="evidence" value="ECO:0007669"/>
    <property type="project" value="TreeGrafter"/>
</dbReference>
<evidence type="ECO:0000256" key="1">
    <source>
        <dbReference type="ARBA" id="ARBA00006768"/>
    </source>
</evidence>
<name>A0A4Z1L5T4_9HELO</name>
<dbReference type="AlphaFoldDB" id="A0A4Z1L5T4"/>
<dbReference type="SUPFAM" id="SSF48208">
    <property type="entry name" value="Six-hairpin glycosidases"/>
    <property type="match status" value="1"/>
</dbReference>
<evidence type="ECO:0000313" key="4">
    <source>
        <dbReference type="Proteomes" id="UP000297280"/>
    </source>
</evidence>
<dbReference type="Proteomes" id="UP000297280">
    <property type="component" value="Unassembled WGS sequence"/>
</dbReference>
<dbReference type="PANTHER" id="PTHR11051:SF8">
    <property type="entry name" value="PROTEIN-GLUCOSYLGALACTOSYLHYDROXYLYSINE GLUCOSIDASE"/>
    <property type="match status" value="1"/>
</dbReference>
<dbReference type="GO" id="GO:0009277">
    <property type="term" value="C:fungal-type cell wall"/>
    <property type="evidence" value="ECO:0007669"/>
    <property type="project" value="TreeGrafter"/>
</dbReference>
<gene>
    <name evidence="3" type="ORF">BPOR_0011g00180</name>
</gene>
<dbReference type="Gene3D" id="1.50.10.10">
    <property type="match status" value="1"/>
</dbReference>
<dbReference type="EMBL" id="PQXO01000011">
    <property type="protein sequence ID" value="TGO92067.1"/>
    <property type="molecule type" value="Genomic_DNA"/>
</dbReference>